<dbReference type="PRINTS" id="PR00412">
    <property type="entry name" value="EPOXHYDRLASE"/>
</dbReference>
<dbReference type="PANTHER" id="PTHR43433:SF4">
    <property type="entry name" value="NON-HEME CHLOROPEROXIDASE-RELATED"/>
    <property type="match status" value="1"/>
</dbReference>
<evidence type="ECO:0000313" key="3">
    <source>
        <dbReference type="Proteomes" id="UP001062776"/>
    </source>
</evidence>
<dbReference type="InterPro" id="IPR000073">
    <property type="entry name" value="AB_hydrolase_1"/>
</dbReference>
<organism evidence="2 3">
    <name type="scientific">Asaia krungthepensis NRIC 0535</name>
    <dbReference type="NCBI Taxonomy" id="1307925"/>
    <lineage>
        <taxon>Bacteria</taxon>
        <taxon>Pseudomonadati</taxon>
        <taxon>Pseudomonadota</taxon>
        <taxon>Alphaproteobacteria</taxon>
        <taxon>Acetobacterales</taxon>
        <taxon>Acetobacteraceae</taxon>
        <taxon>Asaia</taxon>
    </lineage>
</organism>
<dbReference type="Proteomes" id="UP001062776">
    <property type="component" value="Unassembled WGS sequence"/>
</dbReference>
<dbReference type="PRINTS" id="PR00111">
    <property type="entry name" value="ABHYDROLASE"/>
</dbReference>
<dbReference type="InterPro" id="IPR050471">
    <property type="entry name" value="AB_hydrolase"/>
</dbReference>
<evidence type="ECO:0000313" key="2">
    <source>
        <dbReference type="EMBL" id="GBQ90451.1"/>
    </source>
</evidence>
<evidence type="ECO:0000259" key="1">
    <source>
        <dbReference type="Pfam" id="PF00561"/>
    </source>
</evidence>
<dbReference type="InterPro" id="IPR000639">
    <property type="entry name" value="Epox_hydrolase-like"/>
</dbReference>
<gene>
    <name evidence="2" type="ORF">AA0535_2049</name>
</gene>
<dbReference type="InterPro" id="IPR029058">
    <property type="entry name" value="AB_hydrolase_fold"/>
</dbReference>
<protein>
    <submittedName>
        <fullName evidence="2">Non-heme chloroperoxidase</fullName>
    </submittedName>
</protein>
<dbReference type="SUPFAM" id="SSF53474">
    <property type="entry name" value="alpha/beta-Hydrolases"/>
    <property type="match status" value="1"/>
</dbReference>
<dbReference type="Pfam" id="PF00561">
    <property type="entry name" value="Abhydrolase_1"/>
    <property type="match status" value="1"/>
</dbReference>
<reference evidence="2" key="1">
    <citation type="submission" date="2013-04" db="EMBL/GenBank/DDBJ databases">
        <title>The genome sequencing project of 58 acetic acid bacteria.</title>
        <authorList>
            <person name="Okamoto-Kainuma A."/>
            <person name="Ishikawa M."/>
            <person name="Umino S."/>
            <person name="Koizumi Y."/>
            <person name="Shiwa Y."/>
            <person name="Yoshikawa H."/>
            <person name="Matsutani M."/>
            <person name="Matsushita K."/>
        </authorList>
    </citation>
    <scope>NUCLEOTIDE SEQUENCE</scope>
    <source>
        <strain evidence="2">NRIC 0535</strain>
    </source>
</reference>
<dbReference type="PANTHER" id="PTHR43433">
    <property type="entry name" value="HYDROLASE, ALPHA/BETA FOLD FAMILY PROTEIN"/>
    <property type="match status" value="1"/>
</dbReference>
<accession>A0ABQ0Q428</accession>
<name>A0ABQ0Q428_9PROT</name>
<comment type="caution">
    <text evidence="2">The sequence shown here is derived from an EMBL/GenBank/DDBJ whole genome shotgun (WGS) entry which is preliminary data.</text>
</comment>
<dbReference type="EMBL" id="BAPV01000020">
    <property type="protein sequence ID" value="GBQ90451.1"/>
    <property type="molecule type" value="Genomic_DNA"/>
</dbReference>
<dbReference type="RefSeq" id="WP_264815986.1">
    <property type="nucleotide sequence ID" value="NZ_BAPV01000020.1"/>
</dbReference>
<proteinExistence type="predicted"/>
<feature type="domain" description="AB hydrolase-1" evidence="1">
    <location>
        <begin position="22"/>
        <end position="253"/>
    </location>
</feature>
<sequence length="272" mass="29936">MSVFTTSDHVEIYYKDWGKGRPVLMSHGWPLSADMWDEQMIALAEAGYRVIAFDRRGFGRSSQPWEGYTYDRFADDIAELIAHLDLSDITLVGFSMGGGDISRYVARHGTTRVRSLALLGAVTPVFMQREDHPFGPDKAFFDGLRAALLADRAQVLVDFAPVFFGRNHGQAVSDGALAQFLQLGLMGSVRAEIESATAFAETDFRPDMAAITVPALVIHGDDDQVVPFEGTGRLAAEMLPDARLRIYPGAPHGFTVTHQAQLTADLLDFLRL</sequence>
<keyword evidence="3" id="KW-1185">Reference proteome</keyword>
<dbReference type="Gene3D" id="3.40.50.1820">
    <property type="entry name" value="alpha/beta hydrolase"/>
    <property type="match status" value="1"/>
</dbReference>